<dbReference type="Gene3D" id="1.10.10.60">
    <property type="entry name" value="Homeodomain-like"/>
    <property type="match status" value="2"/>
</dbReference>
<proteinExistence type="predicted"/>
<reference evidence="5 6" key="1">
    <citation type="journal article" date="2014" name="Curr. Microbiol.">
        <title>Spirosoma radiotolerans sp. nov., a gamma-radiation-resistant bacterium isolated from gamma ray-irradiated soil.</title>
        <authorList>
            <person name="Lee J.J."/>
            <person name="Srinivasan S."/>
            <person name="Lim S."/>
            <person name="Joe M."/>
            <person name="Im S."/>
            <person name="Bae S.I."/>
            <person name="Park K.R."/>
            <person name="Han J.H."/>
            <person name="Park S.H."/>
            <person name="Joo B.M."/>
            <person name="Park S.J."/>
            <person name="Kim M.K."/>
        </authorList>
    </citation>
    <scope>NUCLEOTIDE SEQUENCE [LARGE SCALE GENOMIC DNA]</scope>
    <source>
        <strain evidence="5 6">DG5A</strain>
    </source>
</reference>
<dbReference type="KEGG" id="srd:SD10_23610"/>
<name>A0A0E3ZZA2_9BACT</name>
<dbReference type="PANTHER" id="PTHR43280">
    <property type="entry name" value="ARAC-FAMILY TRANSCRIPTIONAL REGULATOR"/>
    <property type="match status" value="1"/>
</dbReference>
<dbReference type="InterPro" id="IPR009057">
    <property type="entry name" value="Homeodomain-like_sf"/>
</dbReference>
<keyword evidence="1" id="KW-0805">Transcription regulation</keyword>
<evidence type="ECO:0000313" key="6">
    <source>
        <dbReference type="Proteomes" id="UP000033054"/>
    </source>
</evidence>
<dbReference type="InterPro" id="IPR018060">
    <property type="entry name" value="HTH_AraC"/>
</dbReference>
<keyword evidence="3" id="KW-0804">Transcription</keyword>
<dbReference type="EMBL" id="CP010429">
    <property type="protein sequence ID" value="AKD57429.1"/>
    <property type="molecule type" value="Genomic_DNA"/>
</dbReference>
<dbReference type="SMART" id="SM00342">
    <property type="entry name" value="HTH_ARAC"/>
    <property type="match status" value="1"/>
</dbReference>
<accession>A0A0E3ZZA2</accession>
<dbReference type="PROSITE" id="PS01124">
    <property type="entry name" value="HTH_ARAC_FAMILY_2"/>
    <property type="match status" value="1"/>
</dbReference>
<protein>
    <submittedName>
        <fullName evidence="5">AraC family transcriptional regulator</fullName>
    </submittedName>
</protein>
<dbReference type="GO" id="GO:0043565">
    <property type="term" value="F:sequence-specific DNA binding"/>
    <property type="evidence" value="ECO:0007669"/>
    <property type="project" value="InterPro"/>
</dbReference>
<dbReference type="Pfam" id="PF12833">
    <property type="entry name" value="HTH_18"/>
    <property type="match status" value="1"/>
</dbReference>
<keyword evidence="6" id="KW-1185">Reference proteome</keyword>
<dbReference type="PATRIC" id="fig|1379870.5.peg.5107"/>
<dbReference type="Proteomes" id="UP000033054">
    <property type="component" value="Chromosome"/>
</dbReference>
<keyword evidence="2" id="KW-0238">DNA-binding</keyword>
<gene>
    <name evidence="5" type="ORF">SD10_23610</name>
</gene>
<evidence type="ECO:0000259" key="4">
    <source>
        <dbReference type="PROSITE" id="PS01124"/>
    </source>
</evidence>
<evidence type="ECO:0000256" key="2">
    <source>
        <dbReference type="ARBA" id="ARBA00023125"/>
    </source>
</evidence>
<dbReference type="RefSeq" id="WP_046577267.1">
    <property type="nucleotide sequence ID" value="NZ_CP010429.1"/>
</dbReference>
<dbReference type="SUPFAM" id="SSF46689">
    <property type="entry name" value="Homeodomain-like"/>
    <property type="match status" value="1"/>
</dbReference>
<dbReference type="AlphaFoldDB" id="A0A0E3ZZA2"/>
<dbReference type="STRING" id="1379870.SD10_23610"/>
<dbReference type="HOGENOM" id="CLU_000445_88_11_10"/>
<sequence length="305" mass="35459">MVHYKTISQWFQAWQLPKPAHPLISAFQIDATRMIRSGETVTSFCDFYCVALKRVTGTEELKLKYGQHPYDFNEGMLTFVSPGQVTSLTVEKDVEVKQSGWYLIVHPDFLWNTPLASTIKRYEFWSYAVNEALFLSEKEEETIINIVQNIHRETHAGIDKFSKQIIIAQLESLLGYAERFYNRQFITREKANHQLLDRLEKVVNEYLNSGQPTTKGLPTVNDMAALLHISPKYLSSLLRMHTGQNTQHYIHEKLIERAKERISTTELSMSEIAYELGFEHLQSFSRLFKAKTRLSPLAFRQSFKQ</sequence>
<evidence type="ECO:0000313" key="5">
    <source>
        <dbReference type="EMBL" id="AKD57429.1"/>
    </source>
</evidence>
<evidence type="ECO:0000256" key="3">
    <source>
        <dbReference type="ARBA" id="ARBA00023163"/>
    </source>
</evidence>
<dbReference type="GO" id="GO:0003700">
    <property type="term" value="F:DNA-binding transcription factor activity"/>
    <property type="evidence" value="ECO:0007669"/>
    <property type="project" value="InterPro"/>
</dbReference>
<organism evidence="5 6">
    <name type="scientific">Spirosoma radiotolerans</name>
    <dbReference type="NCBI Taxonomy" id="1379870"/>
    <lineage>
        <taxon>Bacteria</taxon>
        <taxon>Pseudomonadati</taxon>
        <taxon>Bacteroidota</taxon>
        <taxon>Cytophagia</taxon>
        <taxon>Cytophagales</taxon>
        <taxon>Cytophagaceae</taxon>
        <taxon>Spirosoma</taxon>
    </lineage>
</organism>
<feature type="domain" description="HTH araC/xylS-type" evidence="4">
    <location>
        <begin position="197"/>
        <end position="302"/>
    </location>
</feature>
<evidence type="ECO:0000256" key="1">
    <source>
        <dbReference type="ARBA" id="ARBA00023015"/>
    </source>
</evidence>
<dbReference type="OrthoDB" id="643086at2"/>
<dbReference type="PANTHER" id="PTHR43280:SF32">
    <property type="entry name" value="TRANSCRIPTIONAL REGULATORY PROTEIN"/>
    <property type="match status" value="1"/>
</dbReference>